<evidence type="ECO:0000256" key="7">
    <source>
        <dbReference type="ARBA" id="ARBA00047899"/>
    </source>
</evidence>
<dbReference type="SMART" id="SM00220">
    <property type="entry name" value="S_TKc"/>
    <property type="match status" value="1"/>
</dbReference>
<evidence type="ECO:0000259" key="10">
    <source>
        <dbReference type="PROSITE" id="PS50011"/>
    </source>
</evidence>
<dbReference type="HOGENOM" id="CLU_000288_135_5_3"/>
<dbReference type="Gene3D" id="1.10.510.10">
    <property type="entry name" value="Transferase(Phosphotransferase) domain 1"/>
    <property type="match status" value="1"/>
</dbReference>
<dbReference type="EC" id="2.7.11.1" evidence="1"/>
<dbReference type="OrthoDB" id="468998at2"/>
<dbReference type="AlphaFoldDB" id="K9W4I8"/>
<dbReference type="GO" id="GO:0004674">
    <property type="term" value="F:protein serine/threonine kinase activity"/>
    <property type="evidence" value="ECO:0007669"/>
    <property type="project" value="UniProtKB-KW"/>
</dbReference>
<keyword evidence="9" id="KW-0812">Transmembrane</keyword>
<keyword evidence="4" id="KW-0547">Nucleotide-binding</keyword>
<keyword evidence="12" id="KW-1185">Reference proteome</keyword>
<protein>
    <recommendedName>
        <fullName evidence="1">non-specific serine/threonine protein kinase</fullName>
        <ecNumber evidence="1">2.7.11.1</ecNumber>
    </recommendedName>
</protein>
<feature type="transmembrane region" description="Helical" evidence="9">
    <location>
        <begin position="283"/>
        <end position="305"/>
    </location>
</feature>
<dbReference type="Proteomes" id="UP000010472">
    <property type="component" value="Chromosome"/>
</dbReference>
<dbReference type="RefSeq" id="WP_015204809.1">
    <property type="nucleotide sequence ID" value="NC_019753.1"/>
</dbReference>
<keyword evidence="9" id="KW-0472">Membrane</keyword>
<proteinExistence type="predicted"/>
<dbReference type="GO" id="GO:0005524">
    <property type="term" value="F:ATP binding"/>
    <property type="evidence" value="ECO:0007669"/>
    <property type="project" value="UniProtKB-KW"/>
</dbReference>
<evidence type="ECO:0000256" key="2">
    <source>
        <dbReference type="ARBA" id="ARBA00022527"/>
    </source>
</evidence>
<feature type="domain" description="Protein kinase" evidence="10">
    <location>
        <begin position="10"/>
        <end position="267"/>
    </location>
</feature>
<gene>
    <name evidence="11" type="ORF">Cri9333_3900</name>
</gene>
<dbReference type="Pfam" id="PF18933">
    <property type="entry name" value="PsbP_2"/>
    <property type="match status" value="1"/>
</dbReference>
<dbReference type="PROSITE" id="PS50011">
    <property type="entry name" value="PROTEIN_KINASE_DOM"/>
    <property type="match status" value="1"/>
</dbReference>
<dbReference type="PANTHER" id="PTHR24363">
    <property type="entry name" value="SERINE/THREONINE PROTEIN KINASE"/>
    <property type="match status" value="1"/>
</dbReference>
<dbReference type="Gene3D" id="3.40.1000.10">
    <property type="entry name" value="Mog1/PsbP, alpha/beta/alpha sandwich"/>
    <property type="match status" value="1"/>
</dbReference>
<keyword evidence="6" id="KW-0067">ATP-binding</keyword>
<evidence type="ECO:0000256" key="6">
    <source>
        <dbReference type="ARBA" id="ARBA00022840"/>
    </source>
</evidence>
<sequence length="485" mass="55394">MVENTLRDRYQIIQHLASRRFCEIYLAKDEDLPGKPVCVIKQLKPKNLDPLLWSTAKRFFKAEAEALYRLGKHDKIPQLLAQFEEGANSYIVQEFIEGKELSEELIAGQQWSEEQVIVFCREVLEILDFLHQHHIIHRDIKPSNLIRRTKDNKITLIDFGAVKQKTPDFGVNVDQGGWTVAIGTEGYMPPEQANGNPQYNSDIYALGVICIQALTGVAPQKDNNTNELIWQNQAKISPKFANVLNKIVHTDYNQRYQSAAVALQEIKKLSNIDIQRKENKSSFINVLPVILLTISLLTFVSTLLFTQWRITEINKNLNNPTSTELPLAKSNNFVSYENVNAGIKIKYPENWQKQDVENPFTGEIVLFTSPSNPTNKFAPKLSIRTENLSRQSISLEDYTNSSLKEIQKYLENANITDSSSTTLGGIPAHRVVYNGVDGESRIIENLEVWAVFNQKVYIVSYTATPEEYPNYLESVEKMINFFEIF</sequence>
<dbReference type="KEGG" id="cep:Cri9333_3900"/>
<evidence type="ECO:0000256" key="1">
    <source>
        <dbReference type="ARBA" id="ARBA00012513"/>
    </source>
</evidence>
<dbReference type="PATRIC" id="fig|1173022.3.peg.4204"/>
<dbReference type="eggNOG" id="COG0515">
    <property type="taxonomic scope" value="Bacteria"/>
</dbReference>
<dbReference type="STRING" id="1173022.Cri9333_3900"/>
<reference evidence="11 12" key="1">
    <citation type="submission" date="2012-06" db="EMBL/GenBank/DDBJ databases">
        <title>Finished chromosome of genome of Crinalium epipsammum PCC 9333.</title>
        <authorList>
            <consortium name="US DOE Joint Genome Institute"/>
            <person name="Gugger M."/>
            <person name="Coursin T."/>
            <person name="Rippka R."/>
            <person name="Tandeau De Marsac N."/>
            <person name="Huntemann M."/>
            <person name="Wei C.-L."/>
            <person name="Han J."/>
            <person name="Detter J.C."/>
            <person name="Han C."/>
            <person name="Tapia R."/>
            <person name="Davenport K."/>
            <person name="Daligault H."/>
            <person name="Erkkila T."/>
            <person name="Gu W."/>
            <person name="Munk A.C.C."/>
            <person name="Teshima H."/>
            <person name="Xu Y."/>
            <person name="Chain P."/>
            <person name="Chen A."/>
            <person name="Krypides N."/>
            <person name="Mavromatis K."/>
            <person name="Markowitz V."/>
            <person name="Szeto E."/>
            <person name="Ivanova N."/>
            <person name="Mikhailova N."/>
            <person name="Ovchinnikova G."/>
            <person name="Pagani I."/>
            <person name="Pati A."/>
            <person name="Goodwin L."/>
            <person name="Peters L."/>
            <person name="Pitluck S."/>
            <person name="Woyke T."/>
            <person name="Kerfeld C."/>
        </authorList>
    </citation>
    <scope>NUCLEOTIDE SEQUENCE [LARGE SCALE GENOMIC DNA]</scope>
    <source>
        <strain evidence="11 12">PCC 9333</strain>
    </source>
</reference>
<evidence type="ECO:0000256" key="8">
    <source>
        <dbReference type="ARBA" id="ARBA00048679"/>
    </source>
</evidence>
<evidence type="ECO:0000313" key="11">
    <source>
        <dbReference type="EMBL" id="AFZ14709.1"/>
    </source>
</evidence>
<comment type="catalytic activity">
    <reaction evidence="8">
        <text>L-seryl-[protein] + ATP = O-phospho-L-seryl-[protein] + ADP + H(+)</text>
        <dbReference type="Rhea" id="RHEA:17989"/>
        <dbReference type="Rhea" id="RHEA-COMP:9863"/>
        <dbReference type="Rhea" id="RHEA-COMP:11604"/>
        <dbReference type="ChEBI" id="CHEBI:15378"/>
        <dbReference type="ChEBI" id="CHEBI:29999"/>
        <dbReference type="ChEBI" id="CHEBI:30616"/>
        <dbReference type="ChEBI" id="CHEBI:83421"/>
        <dbReference type="ChEBI" id="CHEBI:456216"/>
        <dbReference type="EC" id="2.7.11.1"/>
    </reaction>
</comment>
<comment type="catalytic activity">
    <reaction evidence="7">
        <text>L-threonyl-[protein] + ATP = O-phospho-L-threonyl-[protein] + ADP + H(+)</text>
        <dbReference type="Rhea" id="RHEA:46608"/>
        <dbReference type="Rhea" id="RHEA-COMP:11060"/>
        <dbReference type="Rhea" id="RHEA-COMP:11605"/>
        <dbReference type="ChEBI" id="CHEBI:15378"/>
        <dbReference type="ChEBI" id="CHEBI:30013"/>
        <dbReference type="ChEBI" id="CHEBI:30616"/>
        <dbReference type="ChEBI" id="CHEBI:61977"/>
        <dbReference type="ChEBI" id="CHEBI:456216"/>
        <dbReference type="EC" id="2.7.11.1"/>
    </reaction>
</comment>
<accession>K9W4I8</accession>
<dbReference type="Pfam" id="PF00069">
    <property type="entry name" value="Pkinase"/>
    <property type="match status" value="1"/>
</dbReference>
<dbReference type="PANTHER" id="PTHR24363:SF0">
    <property type="entry name" value="SERINE_THREONINE KINASE LIKE DOMAIN CONTAINING 1"/>
    <property type="match status" value="1"/>
</dbReference>
<evidence type="ECO:0000256" key="9">
    <source>
        <dbReference type="SAM" id="Phobius"/>
    </source>
</evidence>
<keyword evidence="3" id="KW-0808">Transferase</keyword>
<evidence type="ECO:0000256" key="5">
    <source>
        <dbReference type="ARBA" id="ARBA00022777"/>
    </source>
</evidence>
<dbReference type="SUPFAM" id="SSF56112">
    <property type="entry name" value="Protein kinase-like (PK-like)"/>
    <property type="match status" value="1"/>
</dbReference>
<evidence type="ECO:0000256" key="4">
    <source>
        <dbReference type="ARBA" id="ARBA00022741"/>
    </source>
</evidence>
<dbReference type="InterPro" id="IPR011009">
    <property type="entry name" value="Kinase-like_dom_sf"/>
</dbReference>
<dbReference type="EMBL" id="CP003620">
    <property type="protein sequence ID" value="AFZ14709.1"/>
    <property type="molecule type" value="Genomic_DNA"/>
</dbReference>
<dbReference type="CDD" id="cd14014">
    <property type="entry name" value="STKc_PknB_like"/>
    <property type="match status" value="1"/>
</dbReference>
<keyword evidence="9" id="KW-1133">Transmembrane helix</keyword>
<keyword evidence="2 11" id="KW-0723">Serine/threonine-protein kinase</keyword>
<organism evidence="11 12">
    <name type="scientific">Crinalium epipsammum PCC 9333</name>
    <dbReference type="NCBI Taxonomy" id="1173022"/>
    <lineage>
        <taxon>Bacteria</taxon>
        <taxon>Bacillati</taxon>
        <taxon>Cyanobacteriota</taxon>
        <taxon>Cyanophyceae</taxon>
        <taxon>Gomontiellales</taxon>
        <taxon>Gomontiellaceae</taxon>
        <taxon>Crinalium</taxon>
    </lineage>
</organism>
<dbReference type="InterPro" id="IPR000719">
    <property type="entry name" value="Prot_kinase_dom"/>
</dbReference>
<evidence type="ECO:0000256" key="3">
    <source>
        <dbReference type="ARBA" id="ARBA00022679"/>
    </source>
</evidence>
<name>K9W4I8_9CYAN</name>
<keyword evidence="5 11" id="KW-0418">Kinase</keyword>
<evidence type="ECO:0000313" key="12">
    <source>
        <dbReference type="Proteomes" id="UP000010472"/>
    </source>
</evidence>